<dbReference type="GO" id="GO:0004560">
    <property type="term" value="F:alpha-L-fucosidase activity"/>
    <property type="evidence" value="ECO:0007669"/>
    <property type="project" value="TreeGrafter"/>
</dbReference>
<name>A0A8H5GJP4_9AGAR</name>
<evidence type="ECO:0000313" key="5">
    <source>
        <dbReference type="Proteomes" id="UP000559256"/>
    </source>
</evidence>
<keyword evidence="1" id="KW-0732">Signal</keyword>
<evidence type="ECO:0000259" key="3">
    <source>
        <dbReference type="Pfam" id="PF22124"/>
    </source>
</evidence>
<feature type="chain" id="PRO_5034603855" description="Alpha-L-fucosidase" evidence="1">
    <location>
        <begin position="19"/>
        <end position="322"/>
    </location>
</feature>
<dbReference type="AlphaFoldDB" id="A0A8H5GJP4"/>
<feature type="domain" description="Alpha fucosidase A-like C-terminal" evidence="2">
    <location>
        <begin position="243"/>
        <end position="312"/>
    </location>
</feature>
<comment type="caution">
    <text evidence="4">The sequence shown here is derived from an EMBL/GenBank/DDBJ whole genome shotgun (WGS) entry which is preliminary data.</text>
</comment>
<dbReference type="InterPro" id="IPR008928">
    <property type="entry name" value="6-hairpin_glycosidase_sf"/>
</dbReference>
<dbReference type="Pfam" id="PF22124">
    <property type="entry name" value="Glyco_hydro_95_cat"/>
    <property type="match status" value="1"/>
</dbReference>
<evidence type="ECO:0000259" key="2">
    <source>
        <dbReference type="Pfam" id="PF21307"/>
    </source>
</evidence>
<dbReference type="PANTHER" id="PTHR31084">
    <property type="entry name" value="ALPHA-L-FUCOSIDASE 2"/>
    <property type="match status" value="1"/>
</dbReference>
<evidence type="ECO:0000313" key="4">
    <source>
        <dbReference type="EMBL" id="KAF5365995.1"/>
    </source>
</evidence>
<feature type="domain" description="Glycosyl hydrolase family 95 catalytic" evidence="3">
    <location>
        <begin position="1"/>
        <end position="241"/>
    </location>
</feature>
<dbReference type="SUPFAM" id="SSF48208">
    <property type="entry name" value="Six-hairpin glycosidases"/>
    <property type="match status" value="1"/>
</dbReference>
<dbReference type="Proteomes" id="UP000559256">
    <property type="component" value="Unassembled WGS sequence"/>
</dbReference>
<protein>
    <recommendedName>
        <fullName evidence="6">Alpha-L-fucosidase</fullName>
    </recommendedName>
</protein>
<feature type="signal peptide" evidence="1">
    <location>
        <begin position="1"/>
        <end position="18"/>
    </location>
</feature>
<sequence length="322" mass="36054">MWPLAPAWLLLHMWEHFAFDPSLTSWVSDVAYPLMKGLCEFYLDFLVVAPADVEPEQYIVTNPSMSPEHTIRNSLALTYGSTIDNSLLRDLFNHTAEFANMLGVDSDFASNLTSTMARLMPFRIGSLGQIQEYARDYDANEGFNHVSQLYPLFPSAQIDPRFNTILTDAAKVTLKQRGDSSNGEPTAWRADFFSRLLDGEKAYYYMQRLLQLYSYDNLWSINDIYQIDGNFGGASAVAEMILQSHNGEIHLLPAIPSSWTQGSIKGFRARGFTVDMTWSDGVLVSATLTSTSGTFARVRYAGNAIDITQRQGASRTLTPSDF</sequence>
<reference evidence="4 5" key="1">
    <citation type="journal article" date="2020" name="ISME J.">
        <title>Uncovering the hidden diversity of litter-decomposition mechanisms in mushroom-forming fungi.</title>
        <authorList>
            <person name="Floudas D."/>
            <person name="Bentzer J."/>
            <person name="Ahren D."/>
            <person name="Johansson T."/>
            <person name="Persson P."/>
            <person name="Tunlid A."/>
        </authorList>
    </citation>
    <scope>NUCLEOTIDE SEQUENCE [LARGE SCALE GENOMIC DNA]</scope>
    <source>
        <strain evidence="4 5">CBS 291.85</strain>
    </source>
</reference>
<dbReference type="Gene3D" id="1.50.10.10">
    <property type="match status" value="1"/>
</dbReference>
<dbReference type="InterPro" id="IPR049053">
    <property type="entry name" value="AFCA-like_C"/>
</dbReference>
<proteinExistence type="predicted"/>
<organism evidence="4 5">
    <name type="scientific">Tetrapyrgos nigripes</name>
    <dbReference type="NCBI Taxonomy" id="182062"/>
    <lineage>
        <taxon>Eukaryota</taxon>
        <taxon>Fungi</taxon>
        <taxon>Dikarya</taxon>
        <taxon>Basidiomycota</taxon>
        <taxon>Agaricomycotina</taxon>
        <taxon>Agaricomycetes</taxon>
        <taxon>Agaricomycetidae</taxon>
        <taxon>Agaricales</taxon>
        <taxon>Marasmiineae</taxon>
        <taxon>Marasmiaceae</taxon>
        <taxon>Tetrapyrgos</taxon>
    </lineage>
</organism>
<dbReference type="InterPro" id="IPR054363">
    <property type="entry name" value="GH95_cat"/>
</dbReference>
<gene>
    <name evidence="4" type="ORF">D9758_006695</name>
</gene>
<evidence type="ECO:0000256" key="1">
    <source>
        <dbReference type="SAM" id="SignalP"/>
    </source>
</evidence>
<dbReference type="GO" id="GO:0005975">
    <property type="term" value="P:carbohydrate metabolic process"/>
    <property type="evidence" value="ECO:0007669"/>
    <property type="project" value="InterPro"/>
</dbReference>
<dbReference type="PANTHER" id="PTHR31084:SF0">
    <property type="entry name" value="ALPHA-L-FUCOSIDASE 2"/>
    <property type="match status" value="1"/>
</dbReference>
<dbReference type="Pfam" id="PF21307">
    <property type="entry name" value="Glyco_hydro_95_C"/>
    <property type="match status" value="1"/>
</dbReference>
<accession>A0A8H5GJP4</accession>
<evidence type="ECO:0008006" key="6">
    <source>
        <dbReference type="Google" id="ProtNLM"/>
    </source>
</evidence>
<keyword evidence="5" id="KW-1185">Reference proteome</keyword>
<dbReference type="InterPro" id="IPR012341">
    <property type="entry name" value="6hp_glycosidase-like_sf"/>
</dbReference>
<dbReference type="EMBL" id="JAACJM010000025">
    <property type="protein sequence ID" value="KAF5365995.1"/>
    <property type="molecule type" value="Genomic_DNA"/>
</dbReference>
<dbReference type="OrthoDB" id="2848340at2759"/>